<keyword evidence="5 7" id="KW-1133">Transmembrane helix</keyword>
<dbReference type="Pfam" id="PF00892">
    <property type="entry name" value="EamA"/>
    <property type="match status" value="2"/>
</dbReference>
<dbReference type="OrthoDB" id="6707571at2"/>
<dbReference type="SUPFAM" id="SSF103481">
    <property type="entry name" value="Multidrug resistance efflux transporter EmrE"/>
    <property type="match status" value="2"/>
</dbReference>
<evidence type="ECO:0000259" key="8">
    <source>
        <dbReference type="Pfam" id="PF00892"/>
    </source>
</evidence>
<dbReference type="Gene3D" id="1.10.3730.20">
    <property type="match status" value="2"/>
</dbReference>
<dbReference type="PANTHER" id="PTHR32322:SF18">
    <property type="entry name" value="S-ADENOSYLMETHIONINE_S-ADENOSYLHOMOCYSTEINE TRANSPORTER"/>
    <property type="match status" value="1"/>
</dbReference>
<comment type="similarity">
    <text evidence="2">Belongs to the EamA transporter family.</text>
</comment>
<reference evidence="9 10" key="1">
    <citation type="submission" date="2016-09" db="EMBL/GenBank/DDBJ databases">
        <title>Genomic analysis reveals versatility of anaerobic energy metabolism of Geosporobacter ferrireducens IRF9 of phylum Firmicutes.</title>
        <authorList>
            <person name="Kim S.-J."/>
        </authorList>
    </citation>
    <scope>NUCLEOTIDE SEQUENCE [LARGE SCALE GENOMIC DNA]</scope>
    <source>
        <strain evidence="9 10">IRF9</strain>
    </source>
</reference>
<dbReference type="STRING" id="1424294.Gferi_22080"/>
<dbReference type="InterPro" id="IPR037185">
    <property type="entry name" value="EmrE-like"/>
</dbReference>
<feature type="transmembrane region" description="Helical" evidence="7">
    <location>
        <begin position="149"/>
        <end position="170"/>
    </location>
</feature>
<feature type="transmembrane region" description="Helical" evidence="7">
    <location>
        <begin position="35"/>
        <end position="54"/>
    </location>
</feature>
<feature type="transmembrane region" description="Helical" evidence="7">
    <location>
        <begin position="125"/>
        <end position="143"/>
    </location>
</feature>
<dbReference type="AlphaFoldDB" id="A0A1D8GM52"/>
<feature type="transmembrane region" description="Helical" evidence="7">
    <location>
        <begin position="94"/>
        <end position="116"/>
    </location>
</feature>
<feature type="domain" description="EamA" evidence="8">
    <location>
        <begin position="4"/>
        <end position="139"/>
    </location>
</feature>
<dbReference type="RefSeq" id="WP_069980305.1">
    <property type="nucleotide sequence ID" value="NZ_CP017269.1"/>
</dbReference>
<feature type="transmembrane region" description="Helical" evidence="7">
    <location>
        <begin position="244"/>
        <end position="263"/>
    </location>
</feature>
<evidence type="ECO:0000256" key="1">
    <source>
        <dbReference type="ARBA" id="ARBA00004651"/>
    </source>
</evidence>
<sequence>MKKTAYLFVIMAAVLWGTIGIFAKKLSAFGFDTLQIVSIRAIIASIAISIFLLFKNKELFKIDFRDSLYFVGTGIFSFVFFNWCYFIAINKTSLSVAAILLYTAPTMVMIFSAILFKEKMTKRKLVSLFLTFIGCILVTAFAGNAGQNISLTGILAGLGAGLGYALYSIFGRYALKKYDSITVTLYTFVFASIGLIAISNIRGMISLFSNTAALYYAISLGLFATVLPFLLYTKGLSYLETSKASIIATLEPIVATVIGITVFSEPITIFKISGILIVIFALFILREQSEQLVEEQEK</sequence>
<keyword evidence="6 7" id="KW-0472">Membrane</keyword>
<evidence type="ECO:0000256" key="2">
    <source>
        <dbReference type="ARBA" id="ARBA00007362"/>
    </source>
</evidence>
<dbReference type="GO" id="GO:0005886">
    <property type="term" value="C:plasma membrane"/>
    <property type="evidence" value="ECO:0007669"/>
    <property type="project" value="UniProtKB-SubCell"/>
</dbReference>
<evidence type="ECO:0000256" key="5">
    <source>
        <dbReference type="ARBA" id="ARBA00022989"/>
    </source>
</evidence>
<keyword evidence="10" id="KW-1185">Reference proteome</keyword>
<accession>A0A1D8GM52</accession>
<keyword evidence="4 7" id="KW-0812">Transmembrane</keyword>
<dbReference type="EMBL" id="CP017269">
    <property type="protein sequence ID" value="AOT71990.1"/>
    <property type="molecule type" value="Genomic_DNA"/>
</dbReference>
<feature type="transmembrane region" description="Helical" evidence="7">
    <location>
        <begin position="66"/>
        <end position="88"/>
    </location>
</feature>
<protein>
    <submittedName>
        <fullName evidence="9">Transporter</fullName>
    </submittedName>
</protein>
<feature type="domain" description="EamA" evidence="8">
    <location>
        <begin position="152"/>
        <end position="285"/>
    </location>
</feature>
<evidence type="ECO:0000256" key="4">
    <source>
        <dbReference type="ARBA" id="ARBA00022692"/>
    </source>
</evidence>
<organism evidence="9 10">
    <name type="scientific">Geosporobacter ferrireducens</name>
    <dbReference type="NCBI Taxonomy" id="1424294"/>
    <lineage>
        <taxon>Bacteria</taxon>
        <taxon>Bacillati</taxon>
        <taxon>Bacillota</taxon>
        <taxon>Clostridia</taxon>
        <taxon>Peptostreptococcales</taxon>
        <taxon>Thermotaleaceae</taxon>
        <taxon>Geosporobacter</taxon>
    </lineage>
</organism>
<evidence type="ECO:0000256" key="3">
    <source>
        <dbReference type="ARBA" id="ARBA00022475"/>
    </source>
</evidence>
<evidence type="ECO:0000256" key="6">
    <source>
        <dbReference type="ARBA" id="ARBA00023136"/>
    </source>
</evidence>
<name>A0A1D8GM52_9FIRM</name>
<dbReference type="PANTHER" id="PTHR32322">
    <property type="entry name" value="INNER MEMBRANE TRANSPORTER"/>
    <property type="match status" value="1"/>
</dbReference>
<evidence type="ECO:0000313" key="9">
    <source>
        <dbReference type="EMBL" id="AOT71990.1"/>
    </source>
</evidence>
<evidence type="ECO:0000313" key="10">
    <source>
        <dbReference type="Proteomes" id="UP000095743"/>
    </source>
</evidence>
<dbReference type="InterPro" id="IPR000620">
    <property type="entry name" value="EamA_dom"/>
</dbReference>
<evidence type="ECO:0000256" key="7">
    <source>
        <dbReference type="SAM" id="Phobius"/>
    </source>
</evidence>
<dbReference type="InterPro" id="IPR050638">
    <property type="entry name" value="AA-Vitamin_Transporters"/>
</dbReference>
<comment type="subcellular location">
    <subcellularLocation>
        <location evidence="1">Cell membrane</location>
        <topology evidence="1">Multi-pass membrane protein</topology>
    </subcellularLocation>
</comment>
<feature type="transmembrane region" description="Helical" evidence="7">
    <location>
        <begin position="269"/>
        <end position="285"/>
    </location>
</feature>
<keyword evidence="3" id="KW-1003">Cell membrane</keyword>
<proteinExistence type="inferred from homology"/>
<dbReference type="KEGG" id="gfe:Gferi_22080"/>
<feature type="transmembrane region" description="Helical" evidence="7">
    <location>
        <begin position="182"/>
        <end position="201"/>
    </location>
</feature>
<gene>
    <name evidence="9" type="ORF">Gferi_22080</name>
</gene>
<feature type="transmembrane region" description="Helical" evidence="7">
    <location>
        <begin position="213"/>
        <end position="232"/>
    </location>
</feature>
<dbReference type="Proteomes" id="UP000095743">
    <property type="component" value="Chromosome"/>
</dbReference>
<feature type="transmembrane region" description="Helical" evidence="7">
    <location>
        <begin position="5"/>
        <end position="23"/>
    </location>
</feature>